<dbReference type="EMBL" id="JAGGNH010000003">
    <property type="protein sequence ID" value="KAJ0977814.1"/>
    <property type="molecule type" value="Genomic_DNA"/>
</dbReference>
<dbReference type="InterPro" id="IPR036852">
    <property type="entry name" value="Peptidase_S8/S53_dom_sf"/>
</dbReference>
<reference evidence="9" key="2">
    <citation type="journal article" date="2022" name="Hortic Res">
        <title>The genome of Dioscorea zingiberensis sheds light on the biosynthesis, origin and evolution of the medicinally important diosgenin saponins.</title>
        <authorList>
            <person name="Li Y."/>
            <person name="Tan C."/>
            <person name="Li Z."/>
            <person name="Guo J."/>
            <person name="Li S."/>
            <person name="Chen X."/>
            <person name="Wang C."/>
            <person name="Dai X."/>
            <person name="Yang H."/>
            <person name="Song W."/>
            <person name="Hou L."/>
            <person name="Xu J."/>
            <person name="Tong Z."/>
            <person name="Xu A."/>
            <person name="Yuan X."/>
            <person name="Wang W."/>
            <person name="Yang Q."/>
            <person name="Chen L."/>
            <person name="Sun Z."/>
            <person name="Wang K."/>
            <person name="Pan B."/>
            <person name="Chen J."/>
            <person name="Bao Y."/>
            <person name="Liu F."/>
            <person name="Qi X."/>
            <person name="Gang D.R."/>
            <person name="Wen J."/>
            <person name="Li J."/>
        </authorList>
    </citation>
    <scope>NUCLEOTIDE SEQUENCE</scope>
    <source>
        <strain evidence="9">Dzin_1.0</strain>
    </source>
</reference>
<dbReference type="Gene3D" id="2.60.40.2310">
    <property type="match status" value="1"/>
</dbReference>
<dbReference type="InterPro" id="IPR041469">
    <property type="entry name" value="Subtilisin-like_FN3"/>
</dbReference>
<dbReference type="AlphaFoldDB" id="A0A9D5CRK5"/>
<feature type="domain" description="Peptidase S8/S53" evidence="7">
    <location>
        <begin position="133"/>
        <end position="253"/>
    </location>
</feature>
<name>A0A9D5CRK5_9LILI</name>
<comment type="caution">
    <text evidence="6">Lacks conserved residue(s) required for the propagation of feature annotation.</text>
</comment>
<dbReference type="GO" id="GO:0006508">
    <property type="term" value="P:proteolysis"/>
    <property type="evidence" value="ECO:0007669"/>
    <property type="project" value="UniProtKB-KW"/>
</dbReference>
<dbReference type="PANTHER" id="PTHR10795">
    <property type="entry name" value="PROPROTEIN CONVERTASE SUBTILISIN/KEXIN"/>
    <property type="match status" value="1"/>
</dbReference>
<feature type="domain" description="Subtilisin-like protease fibronectin type-III" evidence="8">
    <location>
        <begin position="332"/>
        <end position="431"/>
    </location>
</feature>
<dbReference type="CDD" id="cd02120">
    <property type="entry name" value="PA_subtilisin_like"/>
    <property type="match status" value="1"/>
</dbReference>
<dbReference type="InterPro" id="IPR000209">
    <property type="entry name" value="Peptidase_S8/S53_dom"/>
</dbReference>
<dbReference type="GO" id="GO:0004252">
    <property type="term" value="F:serine-type endopeptidase activity"/>
    <property type="evidence" value="ECO:0007669"/>
    <property type="project" value="InterPro"/>
</dbReference>
<evidence type="ECO:0000259" key="7">
    <source>
        <dbReference type="Pfam" id="PF00082"/>
    </source>
</evidence>
<dbReference type="OrthoDB" id="10256524at2759"/>
<dbReference type="SUPFAM" id="SSF52743">
    <property type="entry name" value="Subtilisin-like"/>
    <property type="match status" value="1"/>
</dbReference>
<dbReference type="InterPro" id="IPR045051">
    <property type="entry name" value="SBT"/>
</dbReference>
<keyword evidence="5" id="KW-0720">Serine protease</keyword>
<dbReference type="Proteomes" id="UP001085076">
    <property type="component" value="Miscellaneous, Linkage group lg03"/>
</dbReference>
<comment type="similarity">
    <text evidence="1 6">Belongs to the peptidase S8 family.</text>
</comment>
<evidence type="ECO:0000313" key="9">
    <source>
        <dbReference type="EMBL" id="KAJ0977814.1"/>
    </source>
</evidence>
<evidence type="ECO:0000256" key="5">
    <source>
        <dbReference type="ARBA" id="ARBA00022825"/>
    </source>
</evidence>
<evidence type="ECO:0000313" key="10">
    <source>
        <dbReference type="Proteomes" id="UP001085076"/>
    </source>
</evidence>
<evidence type="ECO:0000256" key="2">
    <source>
        <dbReference type="ARBA" id="ARBA00022670"/>
    </source>
</evidence>
<evidence type="ECO:0000256" key="4">
    <source>
        <dbReference type="ARBA" id="ARBA00022801"/>
    </source>
</evidence>
<proteinExistence type="inferred from homology"/>
<organism evidence="9 10">
    <name type="scientific">Dioscorea zingiberensis</name>
    <dbReference type="NCBI Taxonomy" id="325984"/>
    <lineage>
        <taxon>Eukaryota</taxon>
        <taxon>Viridiplantae</taxon>
        <taxon>Streptophyta</taxon>
        <taxon>Embryophyta</taxon>
        <taxon>Tracheophyta</taxon>
        <taxon>Spermatophyta</taxon>
        <taxon>Magnoliopsida</taxon>
        <taxon>Liliopsida</taxon>
        <taxon>Dioscoreales</taxon>
        <taxon>Dioscoreaceae</taxon>
        <taxon>Dioscorea</taxon>
    </lineage>
</organism>
<dbReference type="Pfam" id="PF00082">
    <property type="entry name" value="Peptidase_S8"/>
    <property type="match status" value="1"/>
</dbReference>
<keyword evidence="3" id="KW-0732">Signal</keyword>
<evidence type="ECO:0000256" key="1">
    <source>
        <dbReference type="ARBA" id="ARBA00011073"/>
    </source>
</evidence>
<dbReference type="Gene3D" id="3.50.30.30">
    <property type="match status" value="1"/>
</dbReference>
<evidence type="ECO:0000256" key="3">
    <source>
        <dbReference type="ARBA" id="ARBA00022729"/>
    </source>
</evidence>
<evidence type="ECO:0000256" key="6">
    <source>
        <dbReference type="PROSITE-ProRule" id="PRU01240"/>
    </source>
</evidence>
<dbReference type="PROSITE" id="PS51892">
    <property type="entry name" value="SUBTILASE"/>
    <property type="match status" value="1"/>
</dbReference>
<accession>A0A9D5CRK5</accession>
<keyword evidence="4" id="KW-0378">Hydrolase</keyword>
<gene>
    <name evidence="9" type="ORF">J5N97_013288</name>
</gene>
<dbReference type="PROSITE" id="PS00138">
    <property type="entry name" value="SUBTILASE_SER"/>
    <property type="match status" value="1"/>
</dbReference>
<sequence length="434" mass="46685">MTLSHYAPWLIVVGASSTDKRYGAAVELGNGLEFLGETGQSQKTPFNQSITGEIIFPGANNKNETLGCLSGSLNGFNVRDKIVLCWSGKNNTGKGRVVLAAGGAAMILMGPGPLTIFQSFVLPMSRVDSAVAEMILNYYRSTRSRGRTPTATITYKGLVPGRLPAPQVAGFSSRGPSEVNGGILKPDVIAPGVEILAAWPNRSAPYDNYFSYDHGTSMAAPHVAGVMALIRKKYPKWSPAAIQSAIITSADDLDLSGRPIIDATTDEPANIFARGAGHINPQRAMDPGLVYDRNFSDYVGYLCALGCDSATMHMYTDRKVNCTAEMKIKASQLNYPSIMVTLSSLSPNETVSRTVTNVGHVSSVYTPRIFHPAKASVILSTNRLQFSAHRRQASFDVTIRITPPVPVKGTISEGKIEWVSNKQVVRSPIAVVFD</sequence>
<reference evidence="9" key="1">
    <citation type="submission" date="2021-03" db="EMBL/GenBank/DDBJ databases">
        <authorList>
            <person name="Li Z."/>
            <person name="Yang C."/>
        </authorList>
    </citation>
    <scope>NUCLEOTIDE SEQUENCE</scope>
    <source>
        <strain evidence="9">Dzin_1.0</strain>
        <tissue evidence="9">Leaf</tissue>
    </source>
</reference>
<dbReference type="InterPro" id="IPR023828">
    <property type="entry name" value="Peptidase_S8_Ser-AS"/>
</dbReference>
<protein>
    <submittedName>
        <fullName evidence="9">Uncharacterized protein</fullName>
    </submittedName>
</protein>
<keyword evidence="10" id="KW-1185">Reference proteome</keyword>
<keyword evidence="2" id="KW-0645">Protease</keyword>
<dbReference type="Pfam" id="PF17766">
    <property type="entry name" value="fn3_6"/>
    <property type="match status" value="1"/>
</dbReference>
<dbReference type="Gene3D" id="3.40.50.200">
    <property type="entry name" value="Peptidase S8/S53 domain"/>
    <property type="match status" value="1"/>
</dbReference>
<evidence type="ECO:0000259" key="8">
    <source>
        <dbReference type="Pfam" id="PF17766"/>
    </source>
</evidence>
<comment type="caution">
    <text evidence="9">The sequence shown here is derived from an EMBL/GenBank/DDBJ whole genome shotgun (WGS) entry which is preliminary data.</text>
</comment>